<dbReference type="Pfam" id="PF01171">
    <property type="entry name" value="ATP_bind_3"/>
    <property type="match status" value="1"/>
</dbReference>
<dbReference type="PANTHER" id="PTHR43033:SF1">
    <property type="entry name" value="TRNA(ILE)-LYSIDINE SYNTHASE-RELATED"/>
    <property type="match status" value="1"/>
</dbReference>
<dbReference type="PANTHER" id="PTHR43033">
    <property type="entry name" value="TRNA(ILE)-LYSIDINE SYNTHASE-RELATED"/>
    <property type="match status" value="1"/>
</dbReference>
<evidence type="ECO:0000313" key="9">
    <source>
        <dbReference type="EMBL" id="GAB76958.1"/>
    </source>
</evidence>
<dbReference type="HAMAP" id="MF_01161">
    <property type="entry name" value="tRNA_Ile_lys_synt"/>
    <property type="match status" value="1"/>
</dbReference>
<dbReference type="InterPro" id="IPR011063">
    <property type="entry name" value="TilS/TtcA_N"/>
</dbReference>
<keyword evidence="1 6" id="KW-0436">Ligase</keyword>
<gene>
    <name evidence="6 9" type="primary">tilS</name>
    <name evidence="9" type="ORF">AUCHE_03_01760</name>
</gene>
<evidence type="ECO:0000256" key="3">
    <source>
        <dbReference type="ARBA" id="ARBA00022741"/>
    </source>
</evidence>
<feature type="domain" description="tRNA(Ile)-lysidine/2-thiocytidine synthase N-terminal" evidence="8">
    <location>
        <begin position="28"/>
        <end position="204"/>
    </location>
</feature>
<dbReference type="OrthoDB" id="5244702at2"/>
<evidence type="ECO:0000256" key="4">
    <source>
        <dbReference type="ARBA" id="ARBA00022840"/>
    </source>
</evidence>
<accession>K6V486</accession>
<evidence type="ECO:0000256" key="7">
    <source>
        <dbReference type="SAM" id="MobiDB-lite"/>
    </source>
</evidence>
<keyword evidence="4 6" id="KW-0067">ATP-binding</keyword>
<comment type="similarity">
    <text evidence="6">Belongs to the tRNA(Ile)-lysidine synthase family.</text>
</comment>
<comment type="caution">
    <text evidence="9">The sequence shown here is derived from an EMBL/GenBank/DDBJ whole genome shotgun (WGS) entry which is preliminary data.</text>
</comment>
<comment type="subcellular location">
    <subcellularLocation>
        <location evidence="6">Cytoplasm</location>
    </subcellularLocation>
</comment>
<dbReference type="GO" id="GO:0032267">
    <property type="term" value="F:tRNA(Ile)-lysidine synthase activity"/>
    <property type="evidence" value="ECO:0007669"/>
    <property type="project" value="UniProtKB-EC"/>
</dbReference>
<dbReference type="CDD" id="cd01992">
    <property type="entry name" value="TilS_N"/>
    <property type="match status" value="1"/>
</dbReference>
<evidence type="ECO:0000313" key="10">
    <source>
        <dbReference type="Proteomes" id="UP000008495"/>
    </source>
</evidence>
<organism evidence="9 10">
    <name type="scientific">Austwickia chelonae NBRC 105200</name>
    <dbReference type="NCBI Taxonomy" id="1184607"/>
    <lineage>
        <taxon>Bacteria</taxon>
        <taxon>Bacillati</taxon>
        <taxon>Actinomycetota</taxon>
        <taxon>Actinomycetes</taxon>
        <taxon>Micrococcales</taxon>
        <taxon>Dermatophilaceae</taxon>
        <taxon>Austwickia</taxon>
    </lineage>
</organism>
<dbReference type="Gene3D" id="3.40.50.620">
    <property type="entry name" value="HUPs"/>
    <property type="match status" value="1"/>
</dbReference>
<dbReference type="InterPro" id="IPR014729">
    <property type="entry name" value="Rossmann-like_a/b/a_fold"/>
</dbReference>
<dbReference type="eggNOG" id="COG0037">
    <property type="taxonomic scope" value="Bacteria"/>
</dbReference>
<dbReference type="GO" id="GO:0005737">
    <property type="term" value="C:cytoplasm"/>
    <property type="evidence" value="ECO:0007669"/>
    <property type="project" value="UniProtKB-SubCell"/>
</dbReference>
<comment type="catalytic activity">
    <reaction evidence="5 6">
        <text>cytidine(34) in tRNA(Ile2) + L-lysine + ATP = lysidine(34) in tRNA(Ile2) + AMP + diphosphate + H(+)</text>
        <dbReference type="Rhea" id="RHEA:43744"/>
        <dbReference type="Rhea" id="RHEA-COMP:10625"/>
        <dbReference type="Rhea" id="RHEA-COMP:10670"/>
        <dbReference type="ChEBI" id="CHEBI:15378"/>
        <dbReference type="ChEBI" id="CHEBI:30616"/>
        <dbReference type="ChEBI" id="CHEBI:32551"/>
        <dbReference type="ChEBI" id="CHEBI:33019"/>
        <dbReference type="ChEBI" id="CHEBI:82748"/>
        <dbReference type="ChEBI" id="CHEBI:83665"/>
        <dbReference type="ChEBI" id="CHEBI:456215"/>
        <dbReference type="EC" id="6.3.4.19"/>
    </reaction>
</comment>
<dbReference type="STRING" id="100225.SAMN05421595_2094"/>
<evidence type="ECO:0000256" key="6">
    <source>
        <dbReference type="HAMAP-Rule" id="MF_01161"/>
    </source>
</evidence>
<dbReference type="Proteomes" id="UP000008495">
    <property type="component" value="Unassembled WGS sequence"/>
</dbReference>
<keyword evidence="10" id="KW-1185">Reference proteome</keyword>
<feature type="binding site" evidence="6">
    <location>
        <begin position="33"/>
        <end position="38"/>
    </location>
    <ligand>
        <name>ATP</name>
        <dbReference type="ChEBI" id="CHEBI:30616"/>
    </ligand>
</feature>
<evidence type="ECO:0000256" key="5">
    <source>
        <dbReference type="ARBA" id="ARBA00048539"/>
    </source>
</evidence>
<proteinExistence type="inferred from homology"/>
<evidence type="ECO:0000259" key="8">
    <source>
        <dbReference type="Pfam" id="PF01171"/>
    </source>
</evidence>
<keyword evidence="3 6" id="KW-0547">Nucleotide-binding</keyword>
<protein>
    <recommendedName>
        <fullName evidence="6">tRNA(Ile)-lysidine synthase</fullName>
        <ecNumber evidence="6">6.3.4.19</ecNumber>
    </recommendedName>
    <alternativeName>
        <fullName evidence="6">tRNA(Ile)-2-lysyl-cytidine synthase</fullName>
    </alternativeName>
    <alternativeName>
        <fullName evidence="6">tRNA(Ile)-lysidine synthetase</fullName>
    </alternativeName>
</protein>
<feature type="region of interest" description="Disordered" evidence="7">
    <location>
        <begin position="320"/>
        <end position="360"/>
    </location>
</feature>
<dbReference type="InterPro" id="IPR012094">
    <property type="entry name" value="tRNA_Ile_lys_synt"/>
</dbReference>
<dbReference type="AlphaFoldDB" id="K6V486"/>
<dbReference type="GO" id="GO:0006400">
    <property type="term" value="P:tRNA modification"/>
    <property type="evidence" value="ECO:0007669"/>
    <property type="project" value="UniProtKB-UniRule"/>
</dbReference>
<evidence type="ECO:0000256" key="2">
    <source>
        <dbReference type="ARBA" id="ARBA00022694"/>
    </source>
</evidence>
<reference evidence="9 10" key="1">
    <citation type="submission" date="2012-08" db="EMBL/GenBank/DDBJ databases">
        <title>Whole genome shotgun sequence of Austwickia chelonae NBRC 105200.</title>
        <authorList>
            <person name="Yoshida I."/>
            <person name="Hosoyama A."/>
            <person name="Tsuchikane K."/>
            <person name="Katsumata H."/>
            <person name="Ando Y."/>
            <person name="Ohji S."/>
            <person name="Hamada M."/>
            <person name="Tamura T."/>
            <person name="Yamazoe A."/>
            <person name="Yamazaki S."/>
            <person name="Fujita N."/>
        </authorList>
    </citation>
    <scope>NUCLEOTIDE SEQUENCE [LARGE SCALE GENOMIC DNA]</scope>
    <source>
        <strain evidence="9 10">NBRC 105200</strain>
    </source>
</reference>
<dbReference type="NCBIfam" id="TIGR02432">
    <property type="entry name" value="lysidine_TilS_N"/>
    <property type="match status" value="1"/>
</dbReference>
<comment type="function">
    <text evidence="6">Ligates lysine onto the cytidine present at position 34 of the AUA codon-specific tRNA(Ile) that contains the anticodon CAU, in an ATP-dependent manner. Cytidine is converted to lysidine, thus changing the amino acid specificity of the tRNA from methionine to isoleucine.</text>
</comment>
<dbReference type="SUPFAM" id="SSF52402">
    <property type="entry name" value="Adenine nucleotide alpha hydrolases-like"/>
    <property type="match status" value="1"/>
</dbReference>
<sequence>MTGPHPAVAATRHAVRSHLADCAPGALVLVACSGGADSLALAAAAAFESRKFPVWIGAVIVDHGLQEGSDLVCREAAEQCRRLGLDPVVTRRVRVSASGGGGPEARARESRYEVFEEVMAECGASSTWLGHTRDDQAEQVLLGLVRGSGTRTLSGIPRRRPPYERPLLDLPRRDTVEACRAQGLTPWADPSNEDQTFLRNRVRRLLRSATEELGPGLPAALARTAALAREDADALDLFTAQARRAMGPWPWPVSAVAGHPTAVRGRLWRSLAAEEGCPEVGSRHVLAVDALVVGWRGQGPVALPGGRWFGRRDGLVGFTDRSGREWAVGGDREGSPDDGPVSSASAAPAEGLDGPATEEK</sequence>
<evidence type="ECO:0000256" key="1">
    <source>
        <dbReference type="ARBA" id="ARBA00022598"/>
    </source>
</evidence>
<name>K6V486_9MICO</name>
<keyword evidence="6" id="KW-0963">Cytoplasm</keyword>
<dbReference type="GO" id="GO:0005524">
    <property type="term" value="F:ATP binding"/>
    <property type="evidence" value="ECO:0007669"/>
    <property type="project" value="UniProtKB-UniRule"/>
</dbReference>
<dbReference type="InterPro" id="IPR012795">
    <property type="entry name" value="tRNA_Ile_lys_synt_N"/>
</dbReference>
<dbReference type="RefSeq" id="WP_006501709.1">
    <property type="nucleotide sequence ID" value="NZ_BAGZ01000003.1"/>
</dbReference>
<dbReference type="EMBL" id="BAGZ01000003">
    <property type="protein sequence ID" value="GAB76958.1"/>
    <property type="molecule type" value="Genomic_DNA"/>
</dbReference>
<dbReference type="EC" id="6.3.4.19" evidence="6"/>
<comment type="domain">
    <text evidence="6">The N-terminal region contains the highly conserved SGGXDS motif, predicted to be a P-loop motif involved in ATP binding.</text>
</comment>
<dbReference type="SUPFAM" id="SSF82829">
    <property type="entry name" value="MesJ substrate recognition domain-like"/>
    <property type="match status" value="1"/>
</dbReference>
<keyword evidence="2 6" id="KW-0819">tRNA processing</keyword>